<keyword evidence="3" id="KW-1185">Reference proteome</keyword>
<dbReference type="Proteomes" id="UP001556367">
    <property type="component" value="Unassembled WGS sequence"/>
</dbReference>
<comment type="caution">
    <text evidence="2">The sequence shown here is derived from an EMBL/GenBank/DDBJ whole genome shotgun (WGS) entry which is preliminary data.</text>
</comment>
<feature type="signal peptide" evidence="1">
    <location>
        <begin position="1"/>
        <end position="20"/>
    </location>
</feature>
<reference evidence="3" key="1">
    <citation type="submission" date="2024-06" db="EMBL/GenBank/DDBJ databases">
        <title>Multi-omics analyses provide insights into the biosynthesis of the anticancer antibiotic pleurotin in Hohenbuehelia grisea.</title>
        <authorList>
            <person name="Weaver J.A."/>
            <person name="Alberti F."/>
        </authorList>
    </citation>
    <scope>NUCLEOTIDE SEQUENCE [LARGE SCALE GENOMIC DNA]</scope>
    <source>
        <strain evidence="3">T-177</strain>
    </source>
</reference>
<gene>
    <name evidence="2" type="ORF">HGRIS_004600</name>
</gene>
<keyword evidence="1" id="KW-0732">Signal</keyword>
<dbReference type="EMBL" id="JASNQZ010000008">
    <property type="protein sequence ID" value="KAL0953363.1"/>
    <property type="molecule type" value="Genomic_DNA"/>
</dbReference>
<evidence type="ECO:0000313" key="2">
    <source>
        <dbReference type="EMBL" id="KAL0953363.1"/>
    </source>
</evidence>
<accession>A0ABR3JD78</accession>
<evidence type="ECO:0000256" key="1">
    <source>
        <dbReference type="SAM" id="SignalP"/>
    </source>
</evidence>
<feature type="chain" id="PRO_5046265458" evidence="1">
    <location>
        <begin position="21"/>
        <end position="108"/>
    </location>
</feature>
<organism evidence="2 3">
    <name type="scientific">Hohenbuehelia grisea</name>
    <dbReference type="NCBI Taxonomy" id="104357"/>
    <lineage>
        <taxon>Eukaryota</taxon>
        <taxon>Fungi</taxon>
        <taxon>Dikarya</taxon>
        <taxon>Basidiomycota</taxon>
        <taxon>Agaricomycotina</taxon>
        <taxon>Agaricomycetes</taxon>
        <taxon>Agaricomycetidae</taxon>
        <taxon>Agaricales</taxon>
        <taxon>Pleurotineae</taxon>
        <taxon>Pleurotaceae</taxon>
        <taxon>Hohenbuehelia</taxon>
    </lineage>
</organism>
<name>A0ABR3JD78_9AGAR</name>
<evidence type="ECO:0000313" key="3">
    <source>
        <dbReference type="Proteomes" id="UP001556367"/>
    </source>
</evidence>
<sequence>MQFHALTILTVLVATSGTLANVVCTIHAFADNTNKAGLHTCLDGYRTDNWDGMDCGGRGWFKGTHKYKSPQDCYDACNQCINSAIDAGASDVECDDYEGGTYCWLGYH</sequence>
<proteinExistence type="predicted"/>
<protein>
    <submittedName>
        <fullName evidence="2">Uncharacterized protein</fullName>
    </submittedName>
</protein>